<dbReference type="AlphaFoldDB" id="A0A6S6Z6A8"/>
<evidence type="ECO:0000313" key="2">
    <source>
        <dbReference type="EMBL" id="CAB3657018.1"/>
    </source>
</evidence>
<accession>A0A6S6Z6A8</accession>
<keyword evidence="1" id="KW-0732">Signal</keyword>
<keyword evidence="3" id="KW-1185">Reference proteome</keyword>
<sequence length="125" mass="13889">MRFSFQRAVLACLCGTLLTACTTWDIALARQKGRPVNDLVAEWGPPNKVYASDELPIGQLVYLYSTADNVEWNEAVGSYGNFNYGGTIYQRRSGVANCYTSFFVDENGIIVGGNLENEGVRCKMW</sequence>
<gene>
    <name evidence="2" type="ORF">LMG3431_03159</name>
</gene>
<dbReference type="RefSeq" id="WP_175175416.1">
    <property type="nucleotide sequence ID" value="NZ_CADIJX010000003.1"/>
</dbReference>
<dbReference type="PROSITE" id="PS51257">
    <property type="entry name" value="PROKAR_LIPOPROTEIN"/>
    <property type="match status" value="1"/>
</dbReference>
<evidence type="ECO:0000256" key="1">
    <source>
        <dbReference type="SAM" id="SignalP"/>
    </source>
</evidence>
<protein>
    <submittedName>
        <fullName evidence="2">Uncharacterized protein</fullName>
    </submittedName>
</protein>
<feature type="chain" id="PRO_5028985855" evidence="1">
    <location>
        <begin position="21"/>
        <end position="125"/>
    </location>
</feature>
<reference evidence="2 3" key="1">
    <citation type="submission" date="2020-04" db="EMBL/GenBank/DDBJ databases">
        <authorList>
            <person name="De Canck E."/>
        </authorList>
    </citation>
    <scope>NUCLEOTIDE SEQUENCE [LARGE SCALE GENOMIC DNA]</scope>
    <source>
        <strain evidence="2 3">LMG 3431</strain>
    </source>
</reference>
<proteinExistence type="predicted"/>
<dbReference type="EMBL" id="CADIJX010000003">
    <property type="protein sequence ID" value="CAB3657018.1"/>
    <property type="molecule type" value="Genomic_DNA"/>
</dbReference>
<evidence type="ECO:0000313" key="3">
    <source>
        <dbReference type="Proteomes" id="UP000494108"/>
    </source>
</evidence>
<name>A0A6S6Z6A8_9BURK</name>
<feature type="signal peptide" evidence="1">
    <location>
        <begin position="1"/>
        <end position="20"/>
    </location>
</feature>
<organism evidence="2 3">
    <name type="scientific">Achromobacter pestifer</name>
    <dbReference type="NCBI Taxonomy" id="1353889"/>
    <lineage>
        <taxon>Bacteria</taxon>
        <taxon>Pseudomonadati</taxon>
        <taxon>Pseudomonadota</taxon>
        <taxon>Betaproteobacteria</taxon>
        <taxon>Burkholderiales</taxon>
        <taxon>Alcaligenaceae</taxon>
        <taxon>Achromobacter</taxon>
    </lineage>
</organism>
<dbReference type="Proteomes" id="UP000494108">
    <property type="component" value="Unassembled WGS sequence"/>
</dbReference>